<dbReference type="InterPro" id="IPR021673">
    <property type="entry name" value="RLR_CTR"/>
</dbReference>
<keyword evidence="20" id="KW-1185">Reference proteome</keyword>
<dbReference type="GO" id="GO:0005524">
    <property type="term" value="F:ATP binding"/>
    <property type="evidence" value="ECO:0007669"/>
    <property type="project" value="UniProtKB-KW"/>
</dbReference>
<keyword evidence="14" id="KW-0051">Antiviral defense</keyword>
<feature type="domain" description="Helicase C-terminal" evidence="17">
    <location>
        <begin position="357"/>
        <end position="528"/>
    </location>
</feature>
<evidence type="ECO:0000256" key="9">
    <source>
        <dbReference type="ARBA" id="ARBA00022806"/>
    </source>
</evidence>
<dbReference type="GO" id="GO:0039536">
    <property type="term" value="P:negative regulation of RIG-I signaling pathway"/>
    <property type="evidence" value="ECO:0007669"/>
    <property type="project" value="TreeGrafter"/>
</dbReference>
<evidence type="ECO:0000313" key="20">
    <source>
        <dbReference type="Proteomes" id="UP001178508"/>
    </source>
</evidence>
<feature type="domain" description="RLR CTR" evidence="18">
    <location>
        <begin position="544"/>
        <end position="671"/>
    </location>
</feature>
<gene>
    <name evidence="19" type="ORF">XNOV1_A022134</name>
</gene>
<dbReference type="GO" id="GO:0003727">
    <property type="term" value="F:single-stranded RNA binding"/>
    <property type="evidence" value="ECO:0007669"/>
    <property type="project" value="TreeGrafter"/>
</dbReference>
<dbReference type="Proteomes" id="UP001178508">
    <property type="component" value="Chromosome 2"/>
</dbReference>
<dbReference type="InterPro" id="IPR027417">
    <property type="entry name" value="P-loop_NTPase"/>
</dbReference>
<dbReference type="InterPro" id="IPR041204">
    <property type="entry name" value="RIG-I-like_C"/>
</dbReference>
<dbReference type="Gene3D" id="3.40.50.300">
    <property type="entry name" value="P-loop containing nucleotide triphosphate hydrolases"/>
    <property type="match status" value="2"/>
</dbReference>
<comment type="catalytic activity">
    <reaction evidence="15">
        <text>ATP + H2O = ADP + phosphate + H(+)</text>
        <dbReference type="Rhea" id="RHEA:13065"/>
        <dbReference type="ChEBI" id="CHEBI:15377"/>
        <dbReference type="ChEBI" id="CHEBI:15378"/>
        <dbReference type="ChEBI" id="CHEBI:30616"/>
        <dbReference type="ChEBI" id="CHEBI:43474"/>
        <dbReference type="ChEBI" id="CHEBI:456216"/>
        <dbReference type="EC" id="3.6.4.13"/>
    </reaction>
    <physiologicalReaction direction="left-to-right" evidence="15">
        <dbReference type="Rhea" id="RHEA:13066"/>
    </physiologicalReaction>
</comment>
<dbReference type="PANTHER" id="PTHR14074:SF7">
    <property type="entry name" value="ATP-DEPENDENT RNA HELICASE DHX58"/>
    <property type="match status" value="1"/>
</dbReference>
<keyword evidence="9 19" id="KW-0347">Helicase</keyword>
<evidence type="ECO:0000256" key="2">
    <source>
        <dbReference type="ARBA" id="ARBA00006866"/>
    </source>
</evidence>
<dbReference type="SMART" id="SM00490">
    <property type="entry name" value="HELICc"/>
    <property type="match status" value="1"/>
</dbReference>
<dbReference type="CDD" id="cd12090">
    <property type="entry name" value="MDA5_ID"/>
    <property type="match status" value="1"/>
</dbReference>
<dbReference type="PANTHER" id="PTHR14074">
    <property type="entry name" value="HELICASE WITH DEATH DOMAIN-RELATED"/>
    <property type="match status" value="1"/>
</dbReference>
<evidence type="ECO:0000256" key="5">
    <source>
        <dbReference type="ARBA" id="ARBA00022588"/>
    </source>
</evidence>
<dbReference type="PROSITE" id="PS51192">
    <property type="entry name" value="HELICASE_ATP_BIND_1"/>
    <property type="match status" value="1"/>
</dbReference>
<name>A0AAV1ET82_XYRNO</name>
<feature type="domain" description="Helicase ATP-binding" evidence="16">
    <location>
        <begin position="14"/>
        <end position="192"/>
    </location>
</feature>
<dbReference type="AlphaFoldDB" id="A0AAV1ET82"/>
<dbReference type="PROSITE" id="PS51194">
    <property type="entry name" value="HELICASE_CTER"/>
    <property type="match status" value="1"/>
</dbReference>
<sequence length="679" mass="77114">MADFGLRGYQEEVVQRALQGENIIICLPTGSGKTRAAVYVAKKHLETTPNAKVMVLVNMVPLVDQHYTKEFKPLLGGDYTLARVSGDSGEKDFFGMVVQKSDVVICTAQILYNSMMSTEETKHVDLSAVTLLIIDECHHTNKEHVYNKIMAYYVEKKLNGEKPLPQILGLTASLGTGGETILFKAVDHVLQICANLDSAVVSSKDCVLELEEKVPRPVKNYAIVEKRPEDPFGDLLKKMMHQIHEFMNIPPDYTLRECGTQEYEMDVVILEQQGVKDKSRQLTQCSHHLREYNNALFINDTLRMMDAYRYLQNFYISKFKTIIDEVDIFLVGLYKERQEELRTIAGNPVYENPRMSKLEEVLLEHFGPSLQSKGIIFTKTRQSTRCLHDWVHTNTALQEAGIKAANLTGAGNSINHMTSSEQENTIRSFRQGKLNLLISTTVAEEGLDIPECNLVVRYGLLTNEIAQIQATGRARARDSQYSVVTEEGGPEERREKTNEHLEELTGKAIARVQEMSIQEFRSKITVLQNQAVDSRKARESQQMEKRSCHSAASVQLLCRTCFKPVASGSDIKLVDNMHYVNVNPDFKKHYKVGKKVHVKRTSEDWEPGCMIICNKCDRPWGHEMKYKKIALLPEIAIKNFAIETPDGPVPKKQWKDITFTVEQFSLEEYCIDNIPDILD</sequence>
<evidence type="ECO:0000256" key="10">
    <source>
        <dbReference type="ARBA" id="ARBA00022833"/>
    </source>
</evidence>
<reference evidence="19" key="1">
    <citation type="submission" date="2023-08" db="EMBL/GenBank/DDBJ databases">
        <authorList>
            <person name="Alioto T."/>
            <person name="Alioto T."/>
            <person name="Gomez Garrido J."/>
        </authorList>
    </citation>
    <scope>NUCLEOTIDE SEQUENCE</scope>
</reference>
<keyword evidence="8" id="KW-0378">Hydrolase</keyword>
<evidence type="ECO:0000256" key="12">
    <source>
        <dbReference type="ARBA" id="ARBA00022859"/>
    </source>
</evidence>
<keyword evidence="13" id="KW-0694">RNA-binding</keyword>
<dbReference type="SUPFAM" id="SSF52540">
    <property type="entry name" value="P-loop containing nucleoside triphosphate hydrolases"/>
    <property type="match status" value="1"/>
</dbReference>
<dbReference type="InterPro" id="IPR011545">
    <property type="entry name" value="DEAD/DEAH_box_helicase_dom"/>
</dbReference>
<dbReference type="GO" id="GO:0002753">
    <property type="term" value="P:cytoplasmic pattern recognition receptor signaling pathway"/>
    <property type="evidence" value="ECO:0007669"/>
    <property type="project" value="TreeGrafter"/>
</dbReference>
<evidence type="ECO:0000259" key="18">
    <source>
        <dbReference type="PROSITE" id="PS51789"/>
    </source>
</evidence>
<dbReference type="Gene3D" id="2.170.150.30">
    <property type="entry name" value="RIG-I-like receptor, C-terminal regulatory domain"/>
    <property type="match status" value="1"/>
</dbReference>
<evidence type="ECO:0000256" key="3">
    <source>
        <dbReference type="ARBA" id="ARBA00012552"/>
    </source>
</evidence>
<dbReference type="GO" id="GO:0016787">
    <property type="term" value="F:hydrolase activity"/>
    <property type="evidence" value="ECO:0007669"/>
    <property type="project" value="UniProtKB-KW"/>
</dbReference>
<dbReference type="GO" id="GO:0003725">
    <property type="term" value="F:double-stranded RNA binding"/>
    <property type="evidence" value="ECO:0007669"/>
    <property type="project" value="TreeGrafter"/>
</dbReference>
<keyword evidence="5" id="KW-0399">Innate immunity</keyword>
<dbReference type="Pfam" id="PF11648">
    <property type="entry name" value="RIG-I_C-RD"/>
    <property type="match status" value="1"/>
</dbReference>
<dbReference type="Pfam" id="PF18119">
    <property type="entry name" value="RIG-I_C"/>
    <property type="match status" value="1"/>
</dbReference>
<dbReference type="Pfam" id="PF00270">
    <property type="entry name" value="DEAD"/>
    <property type="match status" value="1"/>
</dbReference>
<dbReference type="InterPro" id="IPR051363">
    <property type="entry name" value="RLR_Helicase"/>
</dbReference>
<dbReference type="SMART" id="SM00487">
    <property type="entry name" value="DEXDc"/>
    <property type="match status" value="1"/>
</dbReference>
<evidence type="ECO:0000256" key="11">
    <source>
        <dbReference type="ARBA" id="ARBA00022840"/>
    </source>
</evidence>
<dbReference type="GO" id="GO:0140374">
    <property type="term" value="P:antiviral innate immune response"/>
    <property type="evidence" value="ECO:0007669"/>
    <property type="project" value="TreeGrafter"/>
</dbReference>
<dbReference type="GO" id="GO:0008270">
    <property type="term" value="F:zinc ion binding"/>
    <property type="evidence" value="ECO:0007669"/>
    <property type="project" value="TreeGrafter"/>
</dbReference>
<dbReference type="Gene3D" id="1.20.1320.30">
    <property type="match status" value="1"/>
</dbReference>
<evidence type="ECO:0000256" key="1">
    <source>
        <dbReference type="ARBA" id="ARBA00004496"/>
    </source>
</evidence>
<evidence type="ECO:0000256" key="4">
    <source>
        <dbReference type="ARBA" id="ARBA00022490"/>
    </source>
</evidence>
<dbReference type="InterPro" id="IPR014001">
    <property type="entry name" value="Helicase_ATP-bd"/>
</dbReference>
<keyword evidence="6" id="KW-0479">Metal-binding</keyword>
<comment type="similarity">
    <text evidence="2">Belongs to the helicase family. RLR subfamily.</text>
</comment>
<dbReference type="EC" id="3.6.4.13" evidence="3"/>
<dbReference type="GO" id="GO:0005737">
    <property type="term" value="C:cytoplasm"/>
    <property type="evidence" value="ECO:0007669"/>
    <property type="project" value="UniProtKB-SubCell"/>
</dbReference>
<proteinExistence type="inferred from homology"/>
<evidence type="ECO:0000256" key="14">
    <source>
        <dbReference type="ARBA" id="ARBA00023118"/>
    </source>
</evidence>
<evidence type="ECO:0000313" key="19">
    <source>
        <dbReference type="EMBL" id="CAJ1051928.1"/>
    </source>
</evidence>
<dbReference type="EMBL" id="OY660865">
    <property type="protein sequence ID" value="CAJ1051928.1"/>
    <property type="molecule type" value="Genomic_DNA"/>
</dbReference>
<protein>
    <recommendedName>
        <fullName evidence="3">RNA helicase</fullName>
        <ecNumber evidence="3">3.6.4.13</ecNumber>
    </recommendedName>
</protein>
<evidence type="ECO:0000256" key="8">
    <source>
        <dbReference type="ARBA" id="ARBA00022801"/>
    </source>
</evidence>
<keyword evidence="4" id="KW-0963">Cytoplasm</keyword>
<dbReference type="PROSITE" id="PS51789">
    <property type="entry name" value="RLR_CTR"/>
    <property type="match status" value="1"/>
</dbReference>
<evidence type="ECO:0000259" key="17">
    <source>
        <dbReference type="PROSITE" id="PS51194"/>
    </source>
</evidence>
<dbReference type="InterPro" id="IPR001650">
    <property type="entry name" value="Helicase_C-like"/>
</dbReference>
<comment type="subcellular location">
    <subcellularLocation>
        <location evidence="1">Cytoplasm</location>
    </subcellularLocation>
</comment>
<evidence type="ECO:0000256" key="6">
    <source>
        <dbReference type="ARBA" id="ARBA00022723"/>
    </source>
</evidence>
<accession>A0AAV1ET82</accession>
<evidence type="ECO:0000256" key="13">
    <source>
        <dbReference type="ARBA" id="ARBA00022884"/>
    </source>
</evidence>
<evidence type="ECO:0000259" key="16">
    <source>
        <dbReference type="PROSITE" id="PS51192"/>
    </source>
</evidence>
<dbReference type="GO" id="GO:0003724">
    <property type="term" value="F:RNA helicase activity"/>
    <property type="evidence" value="ECO:0007669"/>
    <property type="project" value="UniProtKB-EC"/>
</dbReference>
<keyword evidence="7" id="KW-0547">Nucleotide-binding</keyword>
<organism evidence="19 20">
    <name type="scientific">Xyrichtys novacula</name>
    <name type="common">Pearly razorfish</name>
    <name type="synonym">Hemipteronotus novacula</name>
    <dbReference type="NCBI Taxonomy" id="13765"/>
    <lineage>
        <taxon>Eukaryota</taxon>
        <taxon>Metazoa</taxon>
        <taxon>Chordata</taxon>
        <taxon>Craniata</taxon>
        <taxon>Vertebrata</taxon>
        <taxon>Euteleostomi</taxon>
        <taxon>Actinopterygii</taxon>
        <taxon>Neopterygii</taxon>
        <taxon>Teleostei</taxon>
        <taxon>Neoteleostei</taxon>
        <taxon>Acanthomorphata</taxon>
        <taxon>Eupercaria</taxon>
        <taxon>Labriformes</taxon>
        <taxon>Labridae</taxon>
        <taxon>Xyrichtys</taxon>
    </lineage>
</organism>
<keyword evidence="11" id="KW-0067">ATP-binding</keyword>
<dbReference type="InterPro" id="IPR038557">
    <property type="entry name" value="RLR_C_sf"/>
</dbReference>
<keyword evidence="12" id="KW-0391">Immunity</keyword>
<evidence type="ECO:0000256" key="15">
    <source>
        <dbReference type="ARBA" id="ARBA00049390"/>
    </source>
</evidence>
<dbReference type="Pfam" id="PF00271">
    <property type="entry name" value="Helicase_C"/>
    <property type="match status" value="1"/>
</dbReference>
<keyword evidence="10" id="KW-0862">Zinc</keyword>
<evidence type="ECO:0000256" key="7">
    <source>
        <dbReference type="ARBA" id="ARBA00022741"/>
    </source>
</evidence>